<protein>
    <recommendedName>
        <fullName evidence="2">C2H2-type domain-containing protein</fullName>
    </recommendedName>
</protein>
<evidence type="ECO:0000313" key="3">
    <source>
        <dbReference type="EMBL" id="EWC45689.1"/>
    </source>
</evidence>
<feature type="compositionally biased region" description="Polar residues" evidence="1">
    <location>
        <begin position="1100"/>
        <end position="1121"/>
    </location>
</feature>
<gene>
    <name evidence="3" type="ORF">DRE_05250</name>
</gene>
<feature type="compositionally biased region" description="Basic residues" evidence="1">
    <location>
        <begin position="484"/>
        <end position="494"/>
    </location>
</feature>
<feature type="region of interest" description="Disordered" evidence="1">
    <location>
        <begin position="19"/>
        <end position="84"/>
    </location>
</feature>
<accession>W7HR75</accession>
<feature type="compositionally biased region" description="Low complexity" evidence="1">
    <location>
        <begin position="195"/>
        <end position="210"/>
    </location>
</feature>
<feature type="region of interest" description="Disordered" evidence="1">
    <location>
        <begin position="307"/>
        <end position="530"/>
    </location>
</feature>
<feature type="region of interest" description="Disordered" evidence="1">
    <location>
        <begin position="193"/>
        <end position="228"/>
    </location>
</feature>
<feature type="compositionally biased region" description="Polar residues" evidence="1">
    <location>
        <begin position="407"/>
        <end position="419"/>
    </location>
</feature>
<feature type="region of interest" description="Disordered" evidence="1">
    <location>
        <begin position="1070"/>
        <end position="1165"/>
    </location>
</feature>
<feature type="compositionally biased region" description="Basic and acidic residues" evidence="1">
    <location>
        <begin position="130"/>
        <end position="143"/>
    </location>
</feature>
<keyword evidence="4" id="KW-1185">Reference proteome</keyword>
<dbReference type="HOGENOM" id="CLU_253585_0_0_1"/>
<feature type="region of interest" description="Disordered" evidence="1">
    <location>
        <begin position="767"/>
        <end position="790"/>
    </location>
</feature>
<evidence type="ECO:0000259" key="2">
    <source>
        <dbReference type="PROSITE" id="PS00028"/>
    </source>
</evidence>
<reference evidence="3 4" key="1">
    <citation type="submission" date="2013-05" db="EMBL/GenBank/DDBJ databases">
        <title>Drechslerella stenobrocha genome reveals carnivorous origination and mechanical trapping mechanism of predatory fungi.</title>
        <authorList>
            <person name="Liu X."/>
            <person name="Zhang W."/>
            <person name="Liu K."/>
        </authorList>
    </citation>
    <scope>NUCLEOTIDE SEQUENCE [LARGE SCALE GENOMIC DNA]</scope>
    <source>
        <strain evidence="3 4">248</strain>
    </source>
</reference>
<feature type="compositionally biased region" description="Polar residues" evidence="1">
    <location>
        <begin position="217"/>
        <end position="228"/>
    </location>
</feature>
<dbReference type="InterPro" id="IPR013087">
    <property type="entry name" value="Znf_C2H2_type"/>
</dbReference>
<feature type="compositionally biased region" description="Polar residues" evidence="1">
    <location>
        <begin position="449"/>
        <end position="458"/>
    </location>
</feature>
<dbReference type="EMBL" id="KI966425">
    <property type="protein sequence ID" value="EWC45689.1"/>
    <property type="molecule type" value="Genomic_DNA"/>
</dbReference>
<dbReference type="PROSITE" id="PS00028">
    <property type="entry name" value="ZINC_FINGER_C2H2_1"/>
    <property type="match status" value="1"/>
</dbReference>
<feature type="compositionally biased region" description="Polar residues" evidence="1">
    <location>
        <begin position="357"/>
        <end position="377"/>
    </location>
</feature>
<feature type="compositionally biased region" description="Gly residues" evidence="1">
    <location>
        <begin position="1134"/>
        <end position="1144"/>
    </location>
</feature>
<feature type="compositionally biased region" description="Polar residues" evidence="1">
    <location>
        <begin position="502"/>
        <end position="512"/>
    </location>
</feature>
<dbReference type="Proteomes" id="UP000024837">
    <property type="component" value="Unassembled WGS sequence"/>
</dbReference>
<feature type="compositionally biased region" description="Polar residues" evidence="1">
    <location>
        <begin position="772"/>
        <end position="789"/>
    </location>
</feature>
<proteinExistence type="predicted"/>
<feature type="compositionally biased region" description="Low complexity" evidence="1">
    <location>
        <begin position="100"/>
        <end position="114"/>
    </location>
</feature>
<feature type="domain" description="C2H2-type" evidence="2">
    <location>
        <begin position="1177"/>
        <end position="1200"/>
    </location>
</feature>
<feature type="compositionally biased region" description="Pro residues" evidence="1">
    <location>
        <begin position="924"/>
        <end position="934"/>
    </location>
</feature>
<name>W7HR75_9PEZI</name>
<feature type="compositionally biased region" description="Basic and acidic residues" evidence="1">
    <location>
        <begin position="344"/>
        <end position="353"/>
    </location>
</feature>
<feature type="compositionally biased region" description="Polar residues" evidence="1">
    <location>
        <begin position="19"/>
        <end position="38"/>
    </location>
</feature>
<evidence type="ECO:0000256" key="1">
    <source>
        <dbReference type="SAM" id="MobiDB-lite"/>
    </source>
</evidence>
<evidence type="ECO:0000313" key="4">
    <source>
        <dbReference type="Proteomes" id="UP000024837"/>
    </source>
</evidence>
<feature type="compositionally biased region" description="Low complexity" evidence="1">
    <location>
        <begin position="935"/>
        <end position="944"/>
    </location>
</feature>
<feature type="compositionally biased region" description="Pro residues" evidence="1">
    <location>
        <begin position="945"/>
        <end position="958"/>
    </location>
</feature>
<feature type="compositionally biased region" description="Basic and acidic residues" evidence="1">
    <location>
        <begin position="1151"/>
        <end position="1160"/>
    </location>
</feature>
<feature type="region of interest" description="Disordered" evidence="1">
    <location>
        <begin position="914"/>
        <end position="971"/>
    </location>
</feature>
<feature type="compositionally biased region" description="Polar residues" evidence="1">
    <location>
        <begin position="307"/>
        <end position="327"/>
    </location>
</feature>
<feature type="compositionally biased region" description="Polar residues" evidence="1">
    <location>
        <begin position="612"/>
        <end position="625"/>
    </location>
</feature>
<feature type="region of interest" description="Disordered" evidence="1">
    <location>
        <begin position="100"/>
        <end position="143"/>
    </location>
</feature>
<sequence>MAGNYHSYPYGSAAYSQNQQSFQDQYASNAPQSSQAYSHNDRGLSGQPTLAAQQQPAENPTTAQYNGLHFPAPAPVRQTTSHDGNRLSAITTRDSAAASYRSSAGSASGHDSAGLYPPSNLATSTQSSRPRADETSHAHDRAEQTLPASAWSAVYHPPSTIRSISGAVNSTDRGYSYQKPDSLSQHQSYLTGQKTSGIGASSSTAPSTASVQKAPYSGSTSRPFTIPDSRQATGQYQQLAHNATPSASILHGKSYEASTSRTDTAASVSGSYQVAHNEKAYQDESGQGQAYLYSTYTLPHSTSIPSATEMSNSYSPNANDLESPSHGSSRRPLEPNANQRMHAKAAETSRSHASDAPTFTQSYAASAGSQPNQQYYHSYNPVAGTGPHTSKYDSSTNLSNKYMAAPSATQPKTGSTSQPTPAPKRQRKSASGQSPGAKIAKSRTPKQPKASTVATTPVTIYPIDSSLPPKNTLYPTADPPSMTHRGKGRGKAKTPKNGTPKGGNQSQEVSITVPSMPDQPPPAAPVGPQNDMLSMEQHMREMVEKMREYQAKDPSKFQKVWENVKRTGPAATVNSPGQGTPTIPKPAPQAIQQPGSSVSASEGDRNTPVPGSATSEAQKTFWPASQKSSLSKATSKFFCDLGQECSESFATSLLDYGPTFTELCQGLEAQGYKFERNKLATELLKTSKKTYNTGAASAAAPAISAATPASLSVISTKVPNQTLTPRPLKSFNPRNIKDSIPTALSTEDHDEPHHFVVPSMIYREVCPPSPQRYGSNTEPENPSEHSTTIPAPVIMPVSVPSRGTAAAKVTSIKKRVSMSKRSQALEAKTSGLPQASWLVTAAPQTQTPVAPQPSFSQAACDDMTASASSIMVPVPTTSIEGIYSPAGPWTLYSPSSVEDSAAIQQLQSKFEAQMSRFKSLDSPSQPPPLPPPKTLPSSQPSKSPAAPPPRKNALPRPPALDKQNAVRTNQYNPGTVVHAILLGTGRHPRYEGLNNGLAILKRLHPEMFDNRVDLAHIPWDIYDPPPTPLPGEERRIGKGIALGEEVARGRKRESVPLPIGTPRAEPVNVVIRGKRGRPRGSRGVPRGGAAGRGKVAGSATGTPNTQTASGDDSSTAANSHNYGVATGVSTEGLGNSGAGGGVGGGRKRKHSDGPHSRKSSDAWGSNSRASLLPVFKCQWEKCKSELQNLETLHRHLTKKHKLENNQGVLPCCWGDCGSVIPIASQDPENGRRIIEQHRKRHNFGTGLAWDNHVFGEHLKLVREELGEGMSVKAARSLSRGSSTHSVENRIRSMSRDRDGHSVTPVITPAPFGYKFTPPPGFSSSSQFRLAHEFENGLPDEKRVVEEELARAERTGVGTEGCTLSMVSRVLYSGGELATKARKLTKDLSALAPNLDLEGTGKGNGGEMVMPSI</sequence>
<feature type="compositionally biased region" description="Polar residues" evidence="1">
    <location>
        <begin position="46"/>
        <end position="65"/>
    </location>
</feature>
<organism evidence="3 4">
    <name type="scientific">Drechslerella stenobrocha 248</name>
    <dbReference type="NCBI Taxonomy" id="1043628"/>
    <lineage>
        <taxon>Eukaryota</taxon>
        <taxon>Fungi</taxon>
        <taxon>Dikarya</taxon>
        <taxon>Ascomycota</taxon>
        <taxon>Pezizomycotina</taxon>
        <taxon>Orbiliomycetes</taxon>
        <taxon>Orbiliales</taxon>
        <taxon>Orbiliaceae</taxon>
        <taxon>Drechslerella</taxon>
    </lineage>
</organism>
<feature type="compositionally biased region" description="Polar residues" evidence="1">
    <location>
        <begin position="120"/>
        <end position="129"/>
    </location>
</feature>
<feature type="region of interest" description="Disordered" evidence="1">
    <location>
        <begin position="568"/>
        <end position="625"/>
    </location>
</feature>
<dbReference type="OrthoDB" id="5424797at2759"/>